<accession>A0A8H7TFR8</accession>
<evidence type="ECO:0000313" key="2">
    <source>
        <dbReference type="Proteomes" id="UP000664132"/>
    </source>
</evidence>
<organism evidence="1 2">
    <name type="scientific">Cadophora malorum</name>
    <dbReference type="NCBI Taxonomy" id="108018"/>
    <lineage>
        <taxon>Eukaryota</taxon>
        <taxon>Fungi</taxon>
        <taxon>Dikarya</taxon>
        <taxon>Ascomycota</taxon>
        <taxon>Pezizomycotina</taxon>
        <taxon>Leotiomycetes</taxon>
        <taxon>Helotiales</taxon>
        <taxon>Ploettnerulaceae</taxon>
        <taxon>Cadophora</taxon>
    </lineage>
</organism>
<proteinExistence type="predicted"/>
<sequence length="121" mass="13414">MVLVVPYPDNVKTMGPVRERWGAGMELLLRHTSVVWVIVFRPEMVFVSLTKNQVVQARLTVMVVVASEVTPEFTAVMVDVRVSQKSQELRANGISVLTAYGPPPMFAREQGTVAVKNADPF</sequence>
<name>A0A8H7TFR8_9HELO</name>
<gene>
    <name evidence="1" type="ORF">IFR04_008793</name>
</gene>
<keyword evidence="2" id="KW-1185">Reference proteome</keyword>
<dbReference type="AlphaFoldDB" id="A0A8H7TFR8"/>
<evidence type="ECO:0000313" key="1">
    <source>
        <dbReference type="EMBL" id="KAG4418056.1"/>
    </source>
</evidence>
<comment type="caution">
    <text evidence="1">The sequence shown here is derived from an EMBL/GenBank/DDBJ whole genome shotgun (WGS) entry which is preliminary data.</text>
</comment>
<dbReference type="EMBL" id="JAFJYH010000138">
    <property type="protein sequence ID" value="KAG4418056.1"/>
    <property type="molecule type" value="Genomic_DNA"/>
</dbReference>
<reference evidence="1" key="1">
    <citation type="submission" date="2021-02" db="EMBL/GenBank/DDBJ databases">
        <title>Genome sequence Cadophora malorum strain M34.</title>
        <authorList>
            <person name="Stefanovic E."/>
            <person name="Vu D."/>
            <person name="Scully C."/>
            <person name="Dijksterhuis J."/>
            <person name="Roader J."/>
            <person name="Houbraken J."/>
        </authorList>
    </citation>
    <scope>NUCLEOTIDE SEQUENCE</scope>
    <source>
        <strain evidence="1">M34</strain>
    </source>
</reference>
<protein>
    <submittedName>
        <fullName evidence="1">Uncharacterized protein</fullName>
    </submittedName>
</protein>
<dbReference type="Proteomes" id="UP000664132">
    <property type="component" value="Unassembled WGS sequence"/>
</dbReference>